<organism evidence="2">
    <name type="scientific">marine metagenome</name>
    <dbReference type="NCBI Taxonomy" id="408172"/>
    <lineage>
        <taxon>unclassified sequences</taxon>
        <taxon>metagenomes</taxon>
        <taxon>ecological metagenomes</taxon>
    </lineage>
</organism>
<dbReference type="InterPro" id="IPR025641">
    <property type="entry name" value="DUF4340"/>
</dbReference>
<reference evidence="2" key="1">
    <citation type="submission" date="2018-05" db="EMBL/GenBank/DDBJ databases">
        <authorList>
            <person name="Lanie J.A."/>
            <person name="Ng W.-L."/>
            <person name="Kazmierczak K.M."/>
            <person name="Andrzejewski T.M."/>
            <person name="Davidsen T.M."/>
            <person name="Wayne K.J."/>
            <person name="Tettelin H."/>
            <person name="Glass J.I."/>
            <person name="Rusch D."/>
            <person name="Podicherti R."/>
            <person name="Tsui H.-C.T."/>
            <person name="Winkler M.E."/>
        </authorList>
    </citation>
    <scope>NUCLEOTIDE SEQUENCE</scope>
</reference>
<name>A0A381RS96_9ZZZZ</name>
<dbReference type="EMBL" id="UINC01002263">
    <property type="protein sequence ID" value="SUZ94752.1"/>
    <property type="molecule type" value="Genomic_DNA"/>
</dbReference>
<evidence type="ECO:0000313" key="2">
    <source>
        <dbReference type="EMBL" id="SUZ94752.1"/>
    </source>
</evidence>
<evidence type="ECO:0000259" key="1">
    <source>
        <dbReference type="Pfam" id="PF14238"/>
    </source>
</evidence>
<protein>
    <recommendedName>
        <fullName evidence="1">DUF4340 domain-containing protein</fullName>
    </recommendedName>
</protein>
<gene>
    <name evidence="2" type="ORF">METZ01_LOCUS47606</name>
</gene>
<sequence length="443" mass="48558">MRSTLLLLTLAAALAAYAYFIEADRPSRIEAENAKDRVFNMESVDLVELEVTASGDQTVLRKTDGIWNIIEPVRTKADGIEVSGITTGVSALEVERVVQDIADDLDRFGLADPTVEIAFKAEGEDRVIRLLLGNQTSTGGHLYAMRSDDPRVFLVDAYLQSSFDLTTFDLRDKAIVEFDRDDVDRLSLTTPTHTVKLVHADGVWHLEEPWKIRASSNTVNALLTKLDTARMQAVIETDGANLDAYGLAAPLVSAVVGAGSTEAILLVGTNTDNGNSYARDAARSLLFTVENSLVDDLTRSPEDYRQAELFTFNPTTTTRLEIEQPEARLVITKSEVTPFVWQRLEPLPGEVDQGTVSELLAGLVSFRAERFTTSLENTGLDAPTATVTMFDGKREERVTFGRSADVIYTLANRDEVASTIETAIFEEVMTAVATLSNNDEGLP</sequence>
<dbReference type="Pfam" id="PF14238">
    <property type="entry name" value="DUF4340"/>
    <property type="match status" value="2"/>
</dbReference>
<feature type="domain" description="DUF4340" evidence="1">
    <location>
        <begin position="67"/>
        <end position="198"/>
    </location>
</feature>
<dbReference type="AlphaFoldDB" id="A0A381RS96"/>
<proteinExistence type="predicted"/>
<accession>A0A381RS96</accession>
<feature type="domain" description="DUF4340" evidence="1">
    <location>
        <begin position="204"/>
        <end position="383"/>
    </location>
</feature>